<reference evidence="3 4" key="1">
    <citation type="submission" date="2022-04" db="EMBL/GenBank/DDBJ databases">
        <title>Genome draft of Actinomadura sp. ATCC 31491.</title>
        <authorList>
            <person name="Shi X."/>
            <person name="Du Y."/>
        </authorList>
    </citation>
    <scope>NUCLEOTIDE SEQUENCE [LARGE SCALE GENOMIC DNA]</scope>
    <source>
        <strain evidence="3 4">ATCC 31491</strain>
    </source>
</reference>
<dbReference type="RefSeq" id="WP_242380403.1">
    <property type="nucleotide sequence ID" value="NZ_JAKRKC020000001.1"/>
</dbReference>
<comment type="caution">
    <text evidence="3">The sequence shown here is derived from an EMBL/GenBank/DDBJ whole genome shotgun (WGS) entry which is preliminary data.</text>
</comment>
<keyword evidence="4" id="KW-1185">Reference proteome</keyword>
<keyword evidence="2" id="KW-0732">Signal</keyword>
<name>A0ABT0FM66_9ACTN</name>
<evidence type="ECO:0008006" key="5">
    <source>
        <dbReference type="Google" id="ProtNLM"/>
    </source>
</evidence>
<evidence type="ECO:0000313" key="3">
    <source>
        <dbReference type="EMBL" id="MCK2213429.1"/>
    </source>
</evidence>
<feature type="chain" id="PRO_5047489521" description="Exo-alpha-sialidase" evidence="2">
    <location>
        <begin position="21"/>
        <end position="431"/>
    </location>
</feature>
<organism evidence="3 4">
    <name type="scientific">Actinomadura luzonensis</name>
    <dbReference type="NCBI Taxonomy" id="2805427"/>
    <lineage>
        <taxon>Bacteria</taxon>
        <taxon>Bacillati</taxon>
        <taxon>Actinomycetota</taxon>
        <taxon>Actinomycetes</taxon>
        <taxon>Streptosporangiales</taxon>
        <taxon>Thermomonosporaceae</taxon>
        <taxon>Actinomadura</taxon>
    </lineage>
</organism>
<feature type="region of interest" description="Disordered" evidence="1">
    <location>
        <begin position="23"/>
        <end position="68"/>
    </location>
</feature>
<dbReference type="PROSITE" id="PS51257">
    <property type="entry name" value="PROKAR_LIPOPROTEIN"/>
    <property type="match status" value="1"/>
</dbReference>
<evidence type="ECO:0000256" key="1">
    <source>
        <dbReference type="SAM" id="MobiDB-lite"/>
    </source>
</evidence>
<evidence type="ECO:0000256" key="2">
    <source>
        <dbReference type="SAM" id="SignalP"/>
    </source>
</evidence>
<dbReference type="Proteomes" id="UP001317259">
    <property type="component" value="Unassembled WGS sequence"/>
</dbReference>
<feature type="compositionally biased region" description="Polar residues" evidence="1">
    <location>
        <begin position="45"/>
        <end position="54"/>
    </location>
</feature>
<evidence type="ECO:0000313" key="4">
    <source>
        <dbReference type="Proteomes" id="UP001317259"/>
    </source>
</evidence>
<dbReference type="EMBL" id="JAKRKC020000001">
    <property type="protein sequence ID" value="MCK2213429.1"/>
    <property type="molecule type" value="Genomic_DNA"/>
</dbReference>
<gene>
    <name evidence="3" type="ORF">MF672_006425</name>
</gene>
<proteinExistence type="predicted"/>
<feature type="signal peptide" evidence="2">
    <location>
        <begin position="1"/>
        <end position="20"/>
    </location>
</feature>
<protein>
    <recommendedName>
        <fullName evidence="5">Exo-alpha-sialidase</fullName>
    </recommendedName>
</protein>
<accession>A0ABT0FM66</accession>
<sequence>MRIAAPLVAACTLVAAVACAPGRDARTTPAPTRTPAPTPALTSVPAPTSTSALASRSPGAPTPGPVATPAVTGAGWRYAYVSDRPDTRLTDLAAAGPREAWAAGSAAGELLLLRHDGTAWRPAEPPPGRIRVPPGADVRVAASGPADVWLLLPEIGADEQVEALSAVRWDGSAWHRVPGRIDAPAVADFAVLGPADAWAVHGAGRPLATHWDGRSWTDVPLPGDAEAAALSGTGPADLWAVGARHSGRGVTGSELSQPAAMHWDGRSWRLVPTPEYAFAAPKPPEGSAGLEGVLALSPTDVWAIGTHTFNHGEAADEPADPPPILLHWDGRAWSRHTAPKAGYCCPRLAESPSGGGVLVVTGSPRLRDTWRMAAPGGPAARLPRLPAIPGLKRSQFFTAAGLARSGTVTWAAGTLEADGGFWRRAAIAAAG</sequence>